<evidence type="ECO:0000313" key="7">
    <source>
        <dbReference type="EMBL" id="SPP33117.1"/>
    </source>
</evidence>
<dbReference type="PANTHER" id="PTHR36918:SF1">
    <property type="entry name" value="PROTEIN-EXPORT PROTEIN SECB"/>
    <property type="match status" value="1"/>
</dbReference>
<evidence type="ECO:0000256" key="5">
    <source>
        <dbReference type="ARBA" id="ARBA00023186"/>
    </source>
</evidence>
<dbReference type="PANTHER" id="PTHR36918">
    <property type="match status" value="1"/>
</dbReference>
<dbReference type="NCBIfam" id="NF004392">
    <property type="entry name" value="PRK05751.1-3"/>
    <property type="match status" value="1"/>
</dbReference>
<dbReference type="NCBIfam" id="TIGR00809">
    <property type="entry name" value="secB"/>
    <property type="match status" value="1"/>
</dbReference>
<sequence length="167" mass="18860">MLQHKMKIHGQYVKDFSFENPNSPFLSSSKAPDINVMVNINSAKLEGTESKKGINEEKPFHEITLHIEAKATVKDENVKDGVAFICDVKYCGIFSIENSTKLSEEEMRRTLFIGGPTFLFPFAREIIARTTSNGGFPPLMLDPIDFETMYQQQSQQQKSSVSNSNFN</sequence>
<organism evidence="7">
    <name type="scientific">Wolbachia endosymbiont of Aleurodicus dispersus</name>
    <dbReference type="NCBI Taxonomy" id="1288877"/>
    <lineage>
        <taxon>Bacteria</taxon>
        <taxon>Pseudomonadati</taxon>
        <taxon>Pseudomonadota</taxon>
        <taxon>Alphaproteobacteria</taxon>
        <taxon>Rickettsiales</taxon>
        <taxon>Anaplasmataceae</taxon>
        <taxon>Wolbachieae</taxon>
        <taxon>Wolbachia</taxon>
    </lineage>
</organism>
<accession>A0A3B0IVK3</accession>
<name>A0A3B0IVK3_9RICK</name>
<keyword evidence="6" id="KW-0963">Cytoplasm</keyword>
<protein>
    <recommendedName>
        <fullName evidence="6">Protein-export protein SecB</fullName>
    </recommendedName>
</protein>
<dbReference type="Pfam" id="PF02556">
    <property type="entry name" value="SecB"/>
    <property type="match status" value="1"/>
</dbReference>
<dbReference type="GO" id="GO:0051082">
    <property type="term" value="F:unfolded protein binding"/>
    <property type="evidence" value="ECO:0007669"/>
    <property type="project" value="InterPro"/>
</dbReference>
<gene>
    <name evidence="6 7" type="primary">secB</name>
    <name evidence="7" type="ORF">WBAD_0621</name>
</gene>
<dbReference type="InterPro" id="IPR003708">
    <property type="entry name" value="SecB"/>
</dbReference>
<evidence type="ECO:0000256" key="1">
    <source>
        <dbReference type="ARBA" id="ARBA00009990"/>
    </source>
</evidence>
<keyword evidence="5 6" id="KW-0143">Chaperone</keyword>
<comment type="similarity">
    <text evidence="1 6">Belongs to the SecB family.</text>
</comment>
<keyword evidence="2 6" id="KW-0813">Transport</keyword>
<comment type="function">
    <text evidence="6">One of the proteins required for the normal export of preproteins out of the cell cytoplasm. It is a molecular chaperone that binds to a subset of precursor proteins, maintaining them in a translocation-competent state. It also specifically binds to its receptor SecA.</text>
</comment>
<dbReference type="GO" id="GO:0051262">
    <property type="term" value="P:protein tetramerization"/>
    <property type="evidence" value="ECO:0007669"/>
    <property type="project" value="InterPro"/>
</dbReference>
<keyword evidence="4 6" id="KW-0811">Translocation</keyword>
<dbReference type="GO" id="GO:0005737">
    <property type="term" value="C:cytoplasm"/>
    <property type="evidence" value="ECO:0007669"/>
    <property type="project" value="UniProtKB-SubCell"/>
</dbReference>
<proteinExistence type="inferred from homology"/>
<evidence type="ECO:0000256" key="4">
    <source>
        <dbReference type="ARBA" id="ARBA00023010"/>
    </source>
</evidence>
<dbReference type="GO" id="GO:0006457">
    <property type="term" value="P:protein folding"/>
    <property type="evidence" value="ECO:0007669"/>
    <property type="project" value="UniProtKB-UniRule"/>
</dbReference>
<comment type="subcellular location">
    <subcellularLocation>
        <location evidence="6">Cytoplasm</location>
    </subcellularLocation>
</comment>
<comment type="subunit">
    <text evidence="6">Homotetramer, a dimer of dimers. One homotetramer interacts with 1 SecA dimer.</text>
</comment>
<dbReference type="Gene3D" id="3.10.420.10">
    <property type="entry name" value="SecB-like"/>
    <property type="match status" value="1"/>
</dbReference>
<reference evidence="7" key="1">
    <citation type="submission" date="2018-04" db="EMBL/GenBank/DDBJ databases">
        <authorList>
            <person name="Go L.Y."/>
            <person name="Mitchell J.A."/>
        </authorList>
    </citation>
    <scope>NUCLEOTIDE SEQUENCE</scope>
    <source>
        <strain evidence="7">WBAD</strain>
    </source>
</reference>
<dbReference type="AlphaFoldDB" id="A0A3B0IVK3"/>
<keyword evidence="3 6" id="KW-0653">Protein transport</keyword>
<dbReference type="GO" id="GO:0015031">
    <property type="term" value="P:protein transport"/>
    <property type="evidence" value="ECO:0007669"/>
    <property type="project" value="UniProtKB-UniRule"/>
</dbReference>
<dbReference type="EMBL" id="OUNE01000107">
    <property type="protein sequence ID" value="SPP33117.1"/>
    <property type="molecule type" value="Genomic_DNA"/>
</dbReference>
<dbReference type="InterPro" id="IPR035958">
    <property type="entry name" value="SecB-like_sf"/>
</dbReference>
<evidence type="ECO:0000256" key="6">
    <source>
        <dbReference type="HAMAP-Rule" id="MF_00821"/>
    </source>
</evidence>
<evidence type="ECO:0000256" key="3">
    <source>
        <dbReference type="ARBA" id="ARBA00022927"/>
    </source>
</evidence>
<evidence type="ECO:0000256" key="2">
    <source>
        <dbReference type="ARBA" id="ARBA00022448"/>
    </source>
</evidence>
<dbReference type="SUPFAM" id="SSF54611">
    <property type="entry name" value="SecB-like"/>
    <property type="match status" value="1"/>
</dbReference>
<dbReference type="HAMAP" id="MF_00821">
    <property type="entry name" value="SecB"/>
    <property type="match status" value="1"/>
</dbReference>